<proteinExistence type="predicted"/>
<organism evidence="1">
    <name type="scientific">Arundo donax</name>
    <name type="common">Giant reed</name>
    <name type="synonym">Donax arundinaceus</name>
    <dbReference type="NCBI Taxonomy" id="35708"/>
    <lineage>
        <taxon>Eukaryota</taxon>
        <taxon>Viridiplantae</taxon>
        <taxon>Streptophyta</taxon>
        <taxon>Embryophyta</taxon>
        <taxon>Tracheophyta</taxon>
        <taxon>Spermatophyta</taxon>
        <taxon>Magnoliopsida</taxon>
        <taxon>Liliopsida</taxon>
        <taxon>Poales</taxon>
        <taxon>Poaceae</taxon>
        <taxon>PACMAD clade</taxon>
        <taxon>Arundinoideae</taxon>
        <taxon>Arundineae</taxon>
        <taxon>Arundo</taxon>
    </lineage>
</organism>
<reference evidence="1" key="1">
    <citation type="submission" date="2014-09" db="EMBL/GenBank/DDBJ databases">
        <authorList>
            <person name="Magalhaes I.L.F."/>
            <person name="Oliveira U."/>
            <person name="Santos F.R."/>
            <person name="Vidigal T.H.D.A."/>
            <person name="Brescovit A.D."/>
            <person name="Santos A.J."/>
        </authorList>
    </citation>
    <scope>NUCLEOTIDE SEQUENCE</scope>
    <source>
        <tissue evidence="1">Shoot tissue taken approximately 20 cm above the soil surface</tissue>
    </source>
</reference>
<sequence>MMNCDWWPFSYPPKFQTGKVENHVSTCFKACYS</sequence>
<reference evidence="1" key="2">
    <citation type="journal article" date="2015" name="Data Brief">
        <title>Shoot transcriptome of the giant reed, Arundo donax.</title>
        <authorList>
            <person name="Barrero R.A."/>
            <person name="Guerrero F.D."/>
            <person name="Moolhuijzen P."/>
            <person name="Goolsby J.A."/>
            <person name="Tidwell J."/>
            <person name="Bellgard S.E."/>
            <person name="Bellgard M.I."/>
        </authorList>
    </citation>
    <scope>NUCLEOTIDE SEQUENCE</scope>
    <source>
        <tissue evidence="1">Shoot tissue taken approximately 20 cm above the soil surface</tissue>
    </source>
</reference>
<accession>A0A0A9F2Z4</accession>
<protein>
    <submittedName>
        <fullName evidence="1">Uncharacterized protein</fullName>
    </submittedName>
</protein>
<dbReference type="EMBL" id="GBRH01191199">
    <property type="protein sequence ID" value="JAE06697.1"/>
    <property type="molecule type" value="Transcribed_RNA"/>
</dbReference>
<evidence type="ECO:0000313" key="1">
    <source>
        <dbReference type="EMBL" id="JAE06697.1"/>
    </source>
</evidence>
<name>A0A0A9F2Z4_ARUDO</name>
<dbReference type="AlphaFoldDB" id="A0A0A9F2Z4"/>